<reference evidence="2" key="1">
    <citation type="journal article" date="2013" name="Nat. Commun.">
        <title>Whole-genome sequencing of Oryza brachyantha reveals mechanisms underlying Oryza genome evolution.</title>
        <authorList>
            <person name="Chen J."/>
            <person name="Huang Q."/>
            <person name="Gao D."/>
            <person name="Wang J."/>
            <person name="Lang Y."/>
            <person name="Liu T."/>
            <person name="Li B."/>
            <person name="Bai Z."/>
            <person name="Luis Goicoechea J."/>
            <person name="Liang C."/>
            <person name="Chen C."/>
            <person name="Zhang W."/>
            <person name="Sun S."/>
            <person name="Liao Y."/>
            <person name="Zhang X."/>
            <person name="Yang L."/>
            <person name="Song C."/>
            <person name="Wang M."/>
            <person name="Shi J."/>
            <person name="Liu G."/>
            <person name="Liu J."/>
            <person name="Zhou H."/>
            <person name="Zhou W."/>
            <person name="Yu Q."/>
            <person name="An N."/>
            <person name="Chen Y."/>
            <person name="Cai Q."/>
            <person name="Wang B."/>
            <person name="Liu B."/>
            <person name="Min J."/>
            <person name="Huang Y."/>
            <person name="Wu H."/>
            <person name="Li Z."/>
            <person name="Zhang Y."/>
            <person name="Yin Y."/>
            <person name="Song W."/>
            <person name="Jiang J."/>
            <person name="Jackson S.A."/>
            <person name="Wing R.A."/>
            <person name="Wang J."/>
            <person name="Chen M."/>
        </authorList>
    </citation>
    <scope>NUCLEOTIDE SEQUENCE [LARGE SCALE GENOMIC DNA]</scope>
    <source>
        <strain evidence="2">cv. IRGC 101232</strain>
    </source>
</reference>
<dbReference type="AlphaFoldDB" id="J3N5W9"/>
<evidence type="ECO:0000313" key="3">
    <source>
        <dbReference type="Proteomes" id="UP000006038"/>
    </source>
</evidence>
<dbReference type="Proteomes" id="UP000006038">
    <property type="component" value="Chromosome 11"/>
</dbReference>
<dbReference type="PANTHER" id="PTHR34567:SF10">
    <property type="entry name" value="OS11G0140900 PROTEIN"/>
    <property type="match status" value="1"/>
</dbReference>
<dbReference type="EnsemblPlants" id="OB11G12050.1">
    <property type="protein sequence ID" value="OB11G12050.1"/>
    <property type="gene ID" value="OB11G12050"/>
</dbReference>
<protein>
    <submittedName>
        <fullName evidence="2">Uncharacterized protein</fullName>
    </submittedName>
</protein>
<organism evidence="2">
    <name type="scientific">Oryza brachyantha</name>
    <name type="common">malo sina</name>
    <dbReference type="NCBI Taxonomy" id="4533"/>
    <lineage>
        <taxon>Eukaryota</taxon>
        <taxon>Viridiplantae</taxon>
        <taxon>Streptophyta</taxon>
        <taxon>Embryophyta</taxon>
        <taxon>Tracheophyta</taxon>
        <taxon>Spermatophyta</taxon>
        <taxon>Magnoliopsida</taxon>
        <taxon>Liliopsida</taxon>
        <taxon>Poales</taxon>
        <taxon>Poaceae</taxon>
        <taxon>BOP clade</taxon>
        <taxon>Oryzoideae</taxon>
        <taxon>Oryzeae</taxon>
        <taxon>Oryzinae</taxon>
        <taxon>Oryza</taxon>
    </lineage>
</organism>
<dbReference type="HOGENOM" id="CLU_070701_0_0_1"/>
<sequence>MEGHSCHPIPLWEREFCIYVGGISWQRFYKNKKYVSMYKNIEQWDDSEAFDNFKNAKARFWAKYHGQPLDIPLSDPNMYIDKVDHNCKINPELVTDLNTVQLPFEMDNELLPADGSGKSDLNNKCCQNQSGNWNVYVDKPAEVNKWEENSRSNLSWGANHESWNEWTKNYSGWGTALADSSWGNCSRNNNHFPSKNRGSFYGRYNNTYQDSRSISERKRNSEGLFEQRNTKQINQNEGYQRSR</sequence>
<dbReference type="Gramene" id="OB11G12050.1">
    <property type="protein sequence ID" value="OB11G12050.1"/>
    <property type="gene ID" value="OB11G12050"/>
</dbReference>
<dbReference type="OMA" id="GDQGWNT"/>
<feature type="compositionally biased region" description="Polar residues" evidence="1">
    <location>
        <begin position="230"/>
        <end position="243"/>
    </location>
</feature>
<feature type="region of interest" description="Disordered" evidence="1">
    <location>
        <begin position="211"/>
        <end position="243"/>
    </location>
</feature>
<accession>J3N5W9</accession>
<dbReference type="eggNOG" id="ENOG502R7RY">
    <property type="taxonomic scope" value="Eukaryota"/>
</dbReference>
<dbReference type="STRING" id="4533.J3N5W9"/>
<evidence type="ECO:0000256" key="1">
    <source>
        <dbReference type="SAM" id="MobiDB-lite"/>
    </source>
</evidence>
<dbReference type="PANTHER" id="PTHR34567">
    <property type="entry name" value="FK506-BINDING-LIKE PROTEIN"/>
    <property type="match status" value="1"/>
</dbReference>
<proteinExistence type="predicted"/>
<reference evidence="2" key="2">
    <citation type="submission" date="2015-02" db="UniProtKB">
        <authorList>
            <consortium name="EnsemblPlants"/>
        </authorList>
    </citation>
    <scope>IDENTIFICATION</scope>
</reference>
<name>J3N5W9_ORYBR</name>
<evidence type="ECO:0000313" key="2">
    <source>
        <dbReference type="EnsemblPlants" id="OB11G12050.1"/>
    </source>
</evidence>
<keyword evidence="3" id="KW-1185">Reference proteome</keyword>